<dbReference type="Pfam" id="PF00150">
    <property type="entry name" value="Cellulase"/>
    <property type="match status" value="1"/>
</dbReference>
<comment type="caution">
    <text evidence="5">The sequence shown here is derived from an EMBL/GenBank/DDBJ whole genome shotgun (WGS) entry which is preliminary data.</text>
</comment>
<feature type="chain" id="PRO_5046541185" evidence="3">
    <location>
        <begin position="23"/>
        <end position="774"/>
    </location>
</feature>
<dbReference type="PANTHER" id="PTHR31297:SF13">
    <property type="entry name" value="PUTATIVE-RELATED"/>
    <property type="match status" value="1"/>
</dbReference>
<dbReference type="InterPro" id="IPR001547">
    <property type="entry name" value="Glyco_hydro_5"/>
</dbReference>
<organism evidence="5 6">
    <name type="scientific">Eubacterium segne</name>
    <dbReference type="NCBI Taxonomy" id="2763045"/>
    <lineage>
        <taxon>Bacteria</taxon>
        <taxon>Bacillati</taxon>
        <taxon>Bacillota</taxon>
        <taxon>Clostridia</taxon>
        <taxon>Eubacteriales</taxon>
        <taxon>Eubacteriaceae</taxon>
        <taxon>Eubacterium</taxon>
    </lineage>
</organism>
<evidence type="ECO:0000313" key="6">
    <source>
        <dbReference type="Proteomes" id="UP000597877"/>
    </source>
</evidence>
<evidence type="ECO:0000256" key="2">
    <source>
        <dbReference type="ARBA" id="ARBA00023295"/>
    </source>
</evidence>
<dbReference type="Proteomes" id="UP000597877">
    <property type="component" value="Unassembled WGS sequence"/>
</dbReference>
<sequence length="774" mass="86668">MKRLIKKITVYMLIAAMSITGITVYKTSDVSATTTNKIKYKDFLKANGKVLKNNYGQGDTVYLRGTNAGGYMLQEFWLTPTDYTANVTDQTDLINTLTNRFGSDAAKTLINTYESNYWKESDFDTCASLGINCIRLPIWYRNFVDENNNWYSNAFDRVDWFVEQAGKRGIYVIIDMHGAYGSQNGSDHSGVDGGNDKKGASEFFFGSNAASNQEKYYQMWEKIAEHYNSNPVVAGYDLLNEPYNEYRYNSGYSDDQLHSWLWNIYDNAYKRIRAKDPTHVIIMEATWEPTDLPNPDTYGWENVMYEYHNYLYDDYENANGQQIANMQKRINNINSANYNVPSYMGEFSYFNSPSTWEQGLKLLNDSGLNWTNWTYKCVSTYGNWGLVNQSVSSVNAESDSYDTILAKWSNVGSGYLNTSLTNVFKKYTPGVISSSEPECMNEGSYYLGCTDNIVTAVNSGNSPLSANKSSYSSTDDVLEVINNGNGTISLKSKANGKYVCAVIDENNQLLARSNNISLWEQFEPVHVTGNQYALRSIANGKYVKADFDDSSDKGQLKAVSDNIGGAWECFNFYSAGEVTTDAPTAAPTEKATENDTSGITISDDVKVEGFQISNILEGLRTVSSVEPSINGKNVVEFGNIYAVDVDSVSDDDMYVGVENKFVAAVNSTSNGITDRQFSKSDTATNYVMTMTDNGKTVPALTQSYKIRAYAKLSDGTYLYSKVAKFSIFNVAKTLYDNSKMNTNAGHEYLYDNILKVVDSNYKKVDYDWSVIVVK</sequence>
<feature type="domain" description="Glycoside hydrolase family 5" evidence="4">
    <location>
        <begin position="113"/>
        <end position="375"/>
    </location>
</feature>
<name>A0ABR7EYV4_9FIRM</name>
<evidence type="ECO:0000313" key="5">
    <source>
        <dbReference type="EMBL" id="MBC5666530.1"/>
    </source>
</evidence>
<accession>A0ABR7EYV4</accession>
<proteinExistence type="predicted"/>
<dbReference type="InterPro" id="IPR008999">
    <property type="entry name" value="Actin-crosslinking"/>
</dbReference>
<keyword evidence="6" id="KW-1185">Reference proteome</keyword>
<dbReference type="SUPFAM" id="SSF50405">
    <property type="entry name" value="Actin-crosslinking proteins"/>
    <property type="match status" value="1"/>
</dbReference>
<dbReference type="InterPro" id="IPR017853">
    <property type="entry name" value="GH"/>
</dbReference>
<feature type="signal peptide" evidence="3">
    <location>
        <begin position="1"/>
        <end position="22"/>
    </location>
</feature>
<gene>
    <name evidence="5" type="ORF">H8S00_00745</name>
</gene>
<evidence type="ECO:0000256" key="3">
    <source>
        <dbReference type="SAM" id="SignalP"/>
    </source>
</evidence>
<evidence type="ECO:0000256" key="1">
    <source>
        <dbReference type="ARBA" id="ARBA00022801"/>
    </source>
</evidence>
<evidence type="ECO:0000259" key="4">
    <source>
        <dbReference type="Pfam" id="PF00150"/>
    </source>
</evidence>
<keyword evidence="2" id="KW-0326">Glycosidase</keyword>
<dbReference type="SUPFAM" id="SSF51445">
    <property type="entry name" value="(Trans)glycosidases"/>
    <property type="match status" value="1"/>
</dbReference>
<dbReference type="EMBL" id="JACOOZ010000001">
    <property type="protein sequence ID" value="MBC5666530.1"/>
    <property type="molecule type" value="Genomic_DNA"/>
</dbReference>
<dbReference type="Gene3D" id="2.80.10.50">
    <property type="match status" value="1"/>
</dbReference>
<keyword evidence="1" id="KW-0378">Hydrolase</keyword>
<dbReference type="CDD" id="cd00257">
    <property type="entry name" value="beta-trefoil_FSCN-like"/>
    <property type="match status" value="1"/>
</dbReference>
<reference evidence="5 6" key="1">
    <citation type="submission" date="2020-08" db="EMBL/GenBank/DDBJ databases">
        <title>Genome public.</title>
        <authorList>
            <person name="Liu C."/>
            <person name="Sun Q."/>
        </authorList>
    </citation>
    <scope>NUCLEOTIDE SEQUENCE [LARGE SCALE GENOMIC DNA]</scope>
    <source>
        <strain evidence="5 6">BX4</strain>
    </source>
</reference>
<keyword evidence="3" id="KW-0732">Signal</keyword>
<dbReference type="RefSeq" id="WP_118589180.1">
    <property type="nucleotide sequence ID" value="NZ_JACOOZ010000001.1"/>
</dbReference>
<dbReference type="InterPro" id="IPR050386">
    <property type="entry name" value="Glycosyl_hydrolase_5"/>
</dbReference>
<dbReference type="Gene3D" id="3.20.20.80">
    <property type="entry name" value="Glycosidases"/>
    <property type="match status" value="1"/>
</dbReference>
<dbReference type="CDD" id="cd00551">
    <property type="entry name" value="AmyAc_family"/>
    <property type="match status" value="1"/>
</dbReference>
<dbReference type="PANTHER" id="PTHR31297">
    <property type="entry name" value="GLUCAN ENDO-1,6-BETA-GLUCOSIDASE B"/>
    <property type="match status" value="1"/>
</dbReference>
<protein>
    <submittedName>
        <fullName evidence="5">Cellulase family glycosylhydrolase</fullName>
    </submittedName>
</protein>